<proteinExistence type="predicted"/>
<evidence type="ECO:0000313" key="2">
    <source>
        <dbReference type="Proteomes" id="UP001159363"/>
    </source>
</evidence>
<dbReference type="Proteomes" id="UP001159363">
    <property type="component" value="Chromosome X"/>
</dbReference>
<dbReference type="EMBL" id="JARBHB010000004">
    <property type="protein sequence ID" value="KAJ8887503.1"/>
    <property type="molecule type" value="Genomic_DNA"/>
</dbReference>
<name>A0ABQ9HSZ8_9NEOP</name>
<keyword evidence="2" id="KW-1185">Reference proteome</keyword>
<organism evidence="1 2">
    <name type="scientific">Dryococelus australis</name>
    <dbReference type="NCBI Taxonomy" id="614101"/>
    <lineage>
        <taxon>Eukaryota</taxon>
        <taxon>Metazoa</taxon>
        <taxon>Ecdysozoa</taxon>
        <taxon>Arthropoda</taxon>
        <taxon>Hexapoda</taxon>
        <taxon>Insecta</taxon>
        <taxon>Pterygota</taxon>
        <taxon>Neoptera</taxon>
        <taxon>Polyneoptera</taxon>
        <taxon>Phasmatodea</taxon>
        <taxon>Verophasmatodea</taxon>
        <taxon>Anareolatae</taxon>
        <taxon>Phasmatidae</taxon>
        <taxon>Eurycanthinae</taxon>
        <taxon>Dryococelus</taxon>
    </lineage>
</organism>
<reference evidence="1 2" key="1">
    <citation type="submission" date="2023-02" db="EMBL/GenBank/DDBJ databases">
        <title>LHISI_Scaffold_Assembly.</title>
        <authorList>
            <person name="Stuart O.P."/>
            <person name="Cleave R."/>
            <person name="Magrath M.J.L."/>
            <person name="Mikheyev A.S."/>
        </authorList>
    </citation>
    <scope>NUCLEOTIDE SEQUENCE [LARGE SCALE GENOMIC DNA]</scope>
    <source>
        <strain evidence="1">Daus_M_001</strain>
        <tissue evidence="1">Leg muscle</tissue>
    </source>
</reference>
<evidence type="ECO:0000313" key="1">
    <source>
        <dbReference type="EMBL" id="KAJ8887503.1"/>
    </source>
</evidence>
<gene>
    <name evidence="1" type="ORF">PR048_013718</name>
</gene>
<accession>A0ABQ9HSZ8</accession>
<sequence>MGSVERVALTQCKFFKTAFIVSAITSAHTLTNNVLKGIGLPPIKCPRLENLTVIVPATKLGIIADSGAINTTGFRSNFKMHVGENHTDTTNYICTY</sequence>
<comment type="caution">
    <text evidence="1">The sequence shown here is derived from an EMBL/GenBank/DDBJ whole genome shotgun (WGS) entry which is preliminary data.</text>
</comment>
<protein>
    <submittedName>
        <fullName evidence="1">Uncharacterized protein</fullName>
    </submittedName>
</protein>